<accession>A0A6C0EJ34</accession>
<protein>
    <recommendedName>
        <fullName evidence="2">Glycosyltransferase</fullName>
    </recommendedName>
</protein>
<name>A0A6C0EJ34_9ZZZZ</name>
<reference evidence="1" key="1">
    <citation type="journal article" date="2020" name="Nature">
        <title>Giant virus diversity and host interactions through global metagenomics.</title>
        <authorList>
            <person name="Schulz F."/>
            <person name="Roux S."/>
            <person name="Paez-Espino D."/>
            <person name="Jungbluth S."/>
            <person name="Walsh D.A."/>
            <person name="Denef V.J."/>
            <person name="McMahon K.D."/>
            <person name="Konstantinidis K.T."/>
            <person name="Eloe-Fadrosh E.A."/>
            <person name="Kyrpides N.C."/>
            <person name="Woyke T."/>
        </authorList>
    </citation>
    <scope>NUCLEOTIDE SEQUENCE</scope>
    <source>
        <strain evidence="1">GVMAG-M-3300001348-25</strain>
    </source>
</reference>
<evidence type="ECO:0000313" key="1">
    <source>
        <dbReference type="EMBL" id="QHT28443.1"/>
    </source>
</evidence>
<dbReference type="Pfam" id="PF19662">
    <property type="entry name" value="DUF6165"/>
    <property type="match status" value="1"/>
</dbReference>
<organism evidence="1">
    <name type="scientific">viral metagenome</name>
    <dbReference type="NCBI Taxonomy" id="1070528"/>
    <lineage>
        <taxon>unclassified sequences</taxon>
        <taxon>metagenomes</taxon>
        <taxon>organismal metagenomes</taxon>
    </lineage>
</organism>
<sequence>MPEILIKTSISDAIDRLSILEVKLKKISNDEKVKHITYEQNILENKLREHLNNVPYFYKLLIQINEKIWDLLDQAKYSNEFGTHNELFKEKQLDLFKEQEDYNERRFRVKRKIDNILNSDIKEQKGYHKTQSLVLGHLGMGDILDVTGLIRYLSTKYDKVVVIAKDNYSLKNVKQMFSDDDSIDIFKVKDDRAISPAHGASPRVFNTMFKNYDQYILGFHQHGLRHWFGPNDLPFSFYDDVQVPHNVFWDYFHVNVPDKSSELFNILKEENINDYVFIHNSCSFGDIFTSEYAEEKLNINKNEILFINPCTNMYNEDHKYFKIAEKMKDHLLLDYVDLIEKAKSIILTDSGFFSLAIHLKIETNECYFFSRENETYNYTYEHIWSDKNKSSDKSYKKFIQINKK</sequence>
<dbReference type="AlphaFoldDB" id="A0A6C0EJ34"/>
<dbReference type="InterPro" id="IPR046163">
    <property type="entry name" value="DUF6165"/>
</dbReference>
<evidence type="ECO:0008006" key="2">
    <source>
        <dbReference type="Google" id="ProtNLM"/>
    </source>
</evidence>
<proteinExistence type="predicted"/>
<dbReference type="EMBL" id="MN738857">
    <property type="protein sequence ID" value="QHT28443.1"/>
    <property type="molecule type" value="Genomic_DNA"/>
</dbReference>